<evidence type="ECO:0000259" key="4">
    <source>
        <dbReference type="Pfam" id="PF16561"/>
    </source>
</evidence>
<dbReference type="GO" id="GO:0016787">
    <property type="term" value="F:hydrolase activity"/>
    <property type="evidence" value="ECO:0007669"/>
    <property type="project" value="UniProtKB-KW"/>
</dbReference>
<dbReference type="SFLD" id="SFLDG01141">
    <property type="entry name" value="C2.B.1:_Sucrose_Phosphatase_Li"/>
    <property type="match status" value="1"/>
</dbReference>
<evidence type="ECO:0000256" key="2">
    <source>
        <dbReference type="SAM" id="MobiDB-lite"/>
    </source>
</evidence>
<dbReference type="Gene3D" id="2.60.40.10">
    <property type="entry name" value="Immunoglobulins"/>
    <property type="match status" value="2"/>
</dbReference>
<reference evidence="5 6" key="1">
    <citation type="submission" date="2023-10" db="EMBL/GenBank/DDBJ databases">
        <authorList>
            <person name="Maclean D."/>
            <person name="Macfadyen A."/>
        </authorList>
    </citation>
    <scope>NUCLEOTIDE SEQUENCE [LARGE SCALE GENOMIC DNA]</scope>
</reference>
<keyword evidence="6" id="KW-1185">Reference proteome</keyword>
<dbReference type="SUPFAM" id="SSF56784">
    <property type="entry name" value="HAD-like"/>
    <property type="match status" value="1"/>
</dbReference>
<dbReference type="InterPro" id="IPR036412">
    <property type="entry name" value="HAD-like_sf"/>
</dbReference>
<feature type="domain" description="Sucrose phosphatase-like" evidence="3">
    <location>
        <begin position="283"/>
        <end position="549"/>
    </location>
</feature>
<dbReference type="Proteomes" id="UP001314263">
    <property type="component" value="Unassembled WGS sequence"/>
</dbReference>
<dbReference type="SUPFAM" id="SSF81296">
    <property type="entry name" value="E set domains"/>
    <property type="match status" value="2"/>
</dbReference>
<dbReference type="Gene3D" id="3.40.50.1000">
    <property type="entry name" value="HAD superfamily/HAD-like"/>
    <property type="match status" value="1"/>
</dbReference>
<dbReference type="Gene3D" id="3.90.1070.10">
    <property type="match status" value="1"/>
</dbReference>
<proteinExistence type="predicted"/>
<feature type="domain" description="AMP-activated protein kinase glycogen-binding" evidence="4">
    <location>
        <begin position="77"/>
        <end position="158"/>
    </location>
</feature>
<name>A0AAV1HRA5_9CHLO</name>
<evidence type="ECO:0000313" key="6">
    <source>
        <dbReference type="Proteomes" id="UP001314263"/>
    </source>
</evidence>
<keyword evidence="1" id="KW-0378">Hydrolase</keyword>
<accession>A0AAV1HRA5</accession>
<comment type="caution">
    <text evidence="5">The sequence shown here is derived from an EMBL/GenBank/DDBJ whole genome shotgun (WGS) entry which is preliminary data.</text>
</comment>
<evidence type="ECO:0000256" key="1">
    <source>
        <dbReference type="ARBA" id="ARBA00022801"/>
    </source>
</evidence>
<sequence length="554" mass="60297">MAGSSSWTGRSFTDWQDPIVLRRSSETNDFIRTVALQPGTYQYKYLVDGQWLTSPVEPVTSDGQGTFNNQRLVSPSATFHWKASWGGDEVFLAGDFTAWAELVPLKQEGPDTDFRLSCSLPPGAYCYQYLVDGTWMTSPDTPVGPDDDGHLCNRIKVEVLPAFQIFYATGWEDPVLRVRALSAAGEPQTQGWRDIPMQRTPSRASPSGGRWRTATIPATGDPAQGPPQLEFTVINASSSGSSGNGKDCDAPTHAASYRLRCPGGFKLQHGRLHPFPRACAAASMLVSDLDGTMVGDDPEADAGTEAFCRYWEDSAALSGGVLVYNTGRSLGQFKSLWQEKRGLLALPDVLITAVGTKIFMLDTEEQSRSEADGQAWKEDTQWASILDQDWDLRDVRQVAGEVISAIGPDQAQWLDDGSEHPHRIALSVQSSRVEEVCRLLADGCLAKGVKVRVIVSGTGGWRYVDCVSSRAGKLQALERVRALFSVPRDRCVAAGDSGNDILMLEGKNPAIVVGNAQPTLVDWLAEQPQNGRIVFTDASIARGILEGLCRHGLF</sequence>
<dbReference type="InterPro" id="IPR051518">
    <property type="entry name" value="Sucrose_Phosphatase"/>
</dbReference>
<dbReference type="InterPro" id="IPR014756">
    <property type="entry name" value="Ig_E-set"/>
</dbReference>
<evidence type="ECO:0000313" key="5">
    <source>
        <dbReference type="EMBL" id="CAK0735615.1"/>
    </source>
</evidence>
<dbReference type="InterPro" id="IPR006379">
    <property type="entry name" value="HAD-SF_hydro_IIB"/>
</dbReference>
<dbReference type="AlphaFoldDB" id="A0AAV1HRA5"/>
<dbReference type="Pfam" id="PF16561">
    <property type="entry name" value="AMPK1_CBM"/>
    <property type="match status" value="2"/>
</dbReference>
<organism evidence="5 6">
    <name type="scientific">Coccomyxa viridis</name>
    <dbReference type="NCBI Taxonomy" id="1274662"/>
    <lineage>
        <taxon>Eukaryota</taxon>
        <taxon>Viridiplantae</taxon>
        <taxon>Chlorophyta</taxon>
        <taxon>core chlorophytes</taxon>
        <taxon>Trebouxiophyceae</taxon>
        <taxon>Trebouxiophyceae incertae sedis</taxon>
        <taxon>Coccomyxaceae</taxon>
        <taxon>Coccomyxa</taxon>
    </lineage>
</organism>
<dbReference type="Pfam" id="PF05116">
    <property type="entry name" value="S6PP"/>
    <property type="match status" value="1"/>
</dbReference>
<dbReference type="PANTHER" id="PTHR46521:SF4">
    <property type="entry name" value="SUCROSE-PHOSPHATASE 2-RELATED"/>
    <property type="match status" value="1"/>
</dbReference>
<dbReference type="CDD" id="cd02859">
    <property type="entry name" value="E_set_AMPKbeta_like_N"/>
    <property type="match status" value="2"/>
</dbReference>
<dbReference type="NCBIfam" id="TIGR01484">
    <property type="entry name" value="HAD-SF-IIB"/>
    <property type="match status" value="1"/>
</dbReference>
<dbReference type="PANTHER" id="PTHR46521">
    <property type="entry name" value="SUCROSE-PHOSPHATASE 2-RELATED"/>
    <property type="match status" value="1"/>
</dbReference>
<feature type="domain" description="AMP-activated protein kinase glycogen-binding" evidence="4">
    <location>
        <begin position="11"/>
        <end position="75"/>
    </location>
</feature>
<dbReference type="InterPro" id="IPR006380">
    <property type="entry name" value="SPP-like_dom"/>
</dbReference>
<dbReference type="SFLD" id="SFLDG01140">
    <property type="entry name" value="C2.B:_Phosphomannomutase_and_P"/>
    <property type="match status" value="1"/>
</dbReference>
<evidence type="ECO:0000259" key="3">
    <source>
        <dbReference type="Pfam" id="PF05116"/>
    </source>
</evidence>
<dbReference type="InterPro" id="IPR023214">
    <property type="entry name" value="HAD_sf"/>
</dbReference>
<dbReference type="EMBL" id="CAUYUE010000001">
    <property type="protein sequence ID" value="CAK0735615.1"/>
    <property type="molecule type" value="Genomic_DNA"/>
</dbReference>
<dbReference type="InterPro" id="IPR013783">
    <property type="entry name" value="Ig-like_fold"/>
</dbReference>
<protein>
    <submittedName>
        <fullName evidence="5">Uncharacterized protein</fullName>
    </submittedName>
</protein>
<gene>
    <name evidence="5" type="ORF">CVIRNUC_000610</name>
</gene>
<dbReference type="InterPro" id="IPR032640">
    <property type="entry name" value="AMPK1_CBM"/>
</dbReference>
<feature type="region of interest" description="Disordered" evidence="2">
    <location>
        <begin position="189"/>
        <end position="210"/>
    </location>
</feature>
<dbReference type="SFLD" id="SFLDS00003">
    <property type="entry name" value="Haloacid_Dehalogenase"/>
    <property type="match status" value="1"/>
</dbReference>